<dbReference type="SMART" id="SM00345">
    <property type="entry name" value="HTH_GNTR"/>
    <property type="match status" value="2"/>
</dbReference>
<dbReference type="InterPro" id="IPR050267">
    <property type="entry name" value="Anti-sigma-factor_SerPK"/>
</dbReference>
<dbReference type="InterPro" id="IPR000524">
    <property type="entry name" value="Tscrpt_reg_HTH_GntR"/>
</dbReference>
<dbReference type="EMBL" id="BLAF01000052">
    <property type="protein sequence ID" value="GES24475.1"/>
    <property type="molecule type" value="Genomic_DNA"/>
</dbReference>
<dbReference type="InterPro" id="IPR036388">
    <property type="entry name" value="WH-like_DNA-bd_sf"/>
</dbReference>
<dbReference type="Proteomes" id="UP000377595">
    <property type="component" value="Unassembled WGS sequence"/>
</dbReference>
<keyword evidence="4" id="KW-0804">Transcription</keyword>
<keyword evidence="1" id="KW-0808">Transferase</keyword>
<proteinExistence type="predicted"/>
<keyword evidence="8" id="KW-1185">Reference proteome</keyword>
<gene>
    <name evidence="7" type="ORF">Aple_073740</name>
</gene>
<evidence type="ECO:0000256" key="4">
    <source>
        <dbReference type="ARBA" id="ARBA00023163"/>
    </source>
</evidence>
<dbReference type="OrthoDB" id="3423431at2"/>
<dbReference type="InterPro" id="IPR036390">
    <property type="entry name" value="WH_DNA-bd_sf"/>
</dbReference>
<dbReference type="InterPro" id="IPR036890">
    <property type="entry name" value="HATPase_C_sf"/>
</dbReference>
<dbReference type="AlphaFoldDB" id="A0A5M3XTB8"/>
<evidence type="ECO:0000256" key="1">
    <source>
        <dbReference type="ARBA" id="ARBA00022527"/>
    </source>
</evidence>
<comment type="caution">
    <text evidence="7">The sequence shown here is derived from an EMBL/GenBank/DDBJ whole genome shotgun (WGS) entry which is preliminary data.</text>
</comment>
<protein>
    <recommendedName>
        <fullName evidence="6">HTH gntR-type domain-containing protein</fullName>
    </recommendedName>
</protein>
<evidence type="ECO:0000256" key="2">
    <source>
        <dbReference type="ARBA" id="ARBA00023015"/>
    </source>
</evidence>
<organism evidence="7 8">
    <name type="scientific">Acrocarpospora pleiomorpha</name>
    <dbReference type="NCBI Taxonomy" id="90975"/>
    <lineage>
        <taxon>Bacteria</taxon>
        <taxon>Bacillati</taxon>
        <taxon>Actinomycetota</taxon>
        <taxon>Actinomycetes</taxon>
        <taxon>Streptosporangiales</taxon>
        <taxon>Streptosporangiaceae</taxon>
        <taxon>Acrocarpospora</taxon>
    </lineage>
</organism>
<dbReference type="SUPFAM" id="SSF55874">
    <property type="entry name" value="ATPase domain of HSP90 chaperone/DNA topoisomerase II/histidine kinase"/>
    <property type="match status" value="1"/>
</dbReference>
<dbReference type="Pfam" id="PF13581">
    <property type="entry name" value="HATPase_c_2"/>
    <property type="match status" value="1"/>
</dbReference>
<keyword evidence="3" id="KW-0238">DNA-binding</keyword>
<evidence type="ECO:0000259" key="6">
    <source>
        <dbReference type="PROSITE" id="PS50949"/>
    </source>
</evidence>
<accession>A0A5M3XTB8</accession>
<name>A0A5M3XTB8_9ACTN</name>
<dbReference type="CDD" id="cd16936">
    <property type="entry name" value="HATPase_RsbW-like"/>
    <property type="match status" value="1"/>
</dbReference>
<evidence type="ECO:0000313" key="8">
    <source>
        <dbReference type="Proteomes" id="UP000377595"/>
    </source>
</evidence>
<keyword evidence="2" id="KW-0805">Transcription regulation</keyword>
<dbReference type="InterPro" id="IPR003594">
    <property type="entry name" value="HATPase_dom"/>
</dbReference>
<feature type="region of interest" description="Disordered" evidence="5">
    <location>
        <begin position="346"/>
        <end position="392"/>
    </location>
</feature>
<keyword evidence="1" id="KW-0418">Kinase</keyword>
<reference evidence="7 8" key="1">
    <citation type="submission" date="2019-10" db="EMBL/GenBank/DDBJ databases">
        <title>Whole genome shotgun sequence of Acrocarpospora pleiomorpha NBRC 16267.</title>
        <authorList>
            <person name="Ichikawa N."/>
            <person name="Kimura A."/>
            <person name="Kitahashi Y."/>
            <person name="Komaki H."/>
            <person name="Oguchi A."/>
        </authorList>
    </citation>
    <scope>NUCLEOTIDE SEQUENCE [LARGE SCALE GENOMIC DNA]</scope>
    <source>
        <strain evidence="7 8">NBRC 16267</strain>
    </source>
</reference>
<dbReference type="PANTHER" id="PTHR35526:SF3">
    <property type="entry name" value="ANTI-SIGMA-F FACTOR RSBW"/>
    <property type="match status" value="1"/>
</dbReference>
<evidence type="ECO:0000313" key="7">
    <source>
        <dbReference type="EMBL" id="GES24475.1"/>
    </source>
</evidence>
<dbReference type="PROSITE" id="PS50949">
    <property type="entry name" value="HTH_GNTR"/>
    <property type="match status" value="1"/>
</dbReference>
<dbReference type="Gene3D" id="1.10.10.10">
    <property type="entry name" value="Winged helix-like DNA-binding domain superfamily/Winged helix DNA-binding domain"/>
    <property type="match status" value="2"/>
</dbReference>
<dbReference type="GO" id="GO:0004674">
    <property type="term" value="F:protein serine/threonine kinase activity"/>
    <property type="evidence" value="ECO:0007669"/>
    <property type="project" value="UniProtKB-KW"/>
</dbReference>
<dbReference type="GO" id="GO:0003677">
    <property type="term" value="F:DNA binding"/>
    <property type="evidence" value="ECO:0007669"/>
    <property type="project" value="UniProtKB-KW"/>
</dbReference>
<keyword evidence="1" id="KW-0723">Serine/threonine-protein kinase</keyword>
<sequence length="392" mass="42687">MTKNEVIEQLPATAASSVRFLGSIKLPGNTGAASSARKFIHNLVAGWANDRLDDALLLTTELVSNAILHSDSGRDPDGRITVEVFNVDGFIQVQVIDQGSARSVPYVVADPEQRCSGFGLRLVEEIASEWGHAYVLEGSRAVWFDLAPPPESDLGMGVKRMTWTELMRQRSGQMHPNAKAEDSHLASPFRRTGPRRSKQAAHREQIVGRLAAQITSGELAEGTPIPTTATLMDAYGISLRSALLIQHALREQGLVRLIAGHGYVAGAPGPPPEPVRPPVPEQVVHVAAALVRKIRRGDIAPHARVATIPELMREHGLSKQTACDVLCVLRCRGYAYETMHKGTRATTFDQWPPKDTSLEGSCPPDQDVPDQDVRVPPHRKPRLALVPKDSDV</sequence>
<feature type="domain" description="HTH gntR-type" evidence="6">
    <location>
        <begin position="200"/>
        <end position="268"/>
    </location>
</feature>
<dbReference type="RefSeq" id="WP_155349309.1">
    <property type="nucleotide sequence ID" value="NZ_BAAAHM010000040.1"/>
</dbReference>
<dbReference type="PANTHER" id="PTHR35526">
    <property type="entry name" value="ANTI-SIGMA-F FACTOR RSBW-RELATED"/>
    <property type="match status" value="1"/>
</dbReference>
<dbReference type="Gene3D" id="3.30.565.10">
    <property type="entry name" value="Histidine kinase-like ATPase, C-terminal domain"/>
    <property type="match status" value="1"/>
</dbReference>
<dbReference type="SUPFAM" id="SSF46785">
    <property type="entry name" value="Winged helix' DNA-binding domain"/>
    <property type="match status" value="2"/>
</dbReference>
<evidence type="ECO:0000256" key="3">
    <source>
        <dbReference type="ARBA" id="ARBA00023125"/>
    </source>
</evidence>
<dbReference type="GO" id="GO:0003700">
    <property type="term" value="F:DNA-binding transcription factor activity"/>
    <property type="evidence" value="ECO:0007669"/>
    <property type="project" value="InterPro"/>
</dbReference>
<feature type="region of interest" description="Disordered" evidence="5">
    <location>
        <begin position="173"/>
        <end position="203"/>
    </location>
</feature>
<evidence type="ECO:0000256" key="5">
    <source>
        <dbReference type="SAM" id="MobiDB-lite"/>
    </source>
</evidence>